<sequence length="202" mass="22989">MTIRKEQPNDYFTVENLTREAFWNVYRPGCMEHYVLHMLRTDPSFVSELDYVIEEEGKIIAHIAYAEGVLRTEAGTQRLLLFGPVSVLPEQQGRGYGAQLISFTLEKAKELGYPAVVITGNPDYYSRFGFESASKYGIFYEGMDPTEEAPFFMVKFLQDAAAGTIRGVYSDPPCYFTAPDLVEAFDRQFPPKKKEKHPGQLE</sequence>
<dbReference type="SUPFAM" id="SSF55729">
    <property type="entry name" value="Acyl-CoA N-acyltransferases (Nat)"/>
    <property type="match status" value="1"/>
</dbReference>
<dbReference type="RefSeq" id="WP_087021464.1">
    <property type="nucleotide sequence ID" value="NZ_NHOC01000010.1"/>
</dbReference>
<evidence type="ECO:0000259" key="1">
    <source>
        <dbReference type="PROSITE" id="PS51186"/>
    </source>
</evidence>
<dbReference type="InterPro" id="IPR000182">
    <property type="entry name" value="GNAT_dom"/>
</dbReference>
<protein>
    <submittedName>
        <fullName evidence="2">GNAT family N-acetyltransferase</fullName>
    </submittedName>
</protein>
<dbReference type="EMBL" id="NHOC01000010">
    <property type="protein sequence ID" value="OUM19728.1"/>
    <property type="molecule type" value="Genomic_DNA"/>
</dbReference>
<dbReference type="GO" id="GO:0016747">
    <property type="term" value="F:acyltransferase activity, transferring groups other than amino-acyl groups"/>
    <property type="evidence" value="ECO:0007669"/>
    <property type="project" value="InterPro"/>
</dbReference>
<keyword evidence="2" id="KW-0808">Transferase</keyword>
<proteinExistence type="predicted"/>
<name>A0A252F1Q8_9FIRM</name>
<gene>
    <name evidence="2" type="ORF">CBW42_11235</name>
</gene>
<dbReference type="Gene3D" id="3.40.630.30">
    <property type="match status" value="1"/>
</dbReference>
<dbReference type="PANTHER" id="PTHR43617">
    <property type="entry name" value="L-AMINO ACID N-ACETYLTRANSFERASE"/>
    <property type="match status" value="1"/>
</dbReference>
<reference evidence="2 3" key="1">
    <citation type="submission" date="2017-05" db="EMBL/GenBank/DDBJ databases">
        <title>Butyricicoccus porcorum sp. nov. a butyrate-producing bacterium from the swine intestinal tract.</title>
        <authorList>
            <person name="Trachsel J."/>
            <person name="Humphrey S."/>
            <person name="Allen H.K."/>
        </authorList>
    </citation>
    <scope>NUCLEOTIDE SEQUENCE [LARGE SCALE GENOMIC DNA]</scope>
    <source>
        <strain evidence="2">BB10</strain>
    </source>
</reference>
<keyword evidence="3" id="KW-1185">Reference proteome</keyword>
<dbReference type="CDD" id="cd04301">
    <property type="entry name" value="NAT_SF"/>
    <property type="match status" value="1"/>
</dbReference>
<dbReference type="PROSITE" id="PS51186">
    <property type="entry name" value="GNAT"/>
    <property type="match status" value="1"/>
</dbReference>
<dbReference type="PANTHER" id="PTHR43617:SF2">
    <property type="entry name" value="UPF0039 PROTEIN SLL0451"/>
    <property type="match status" value="1"/>
</dbReference>
<organism evidence="2 3">
    <name type="scientific">Butyricicoccus porcorum</name>
    <dbReference type="NCBI Taxonomy" id="1945634"/>
    <lineage>
        <taxon>Bacteria</taxon>
        <taxon>Bacillati</taxon>
        <taxon>Bacillota</taxon>
        <taxon>Clostridia</taxon>
        <taxon>Eubacteriales</taxon>
        <taxon>Butyricicoccaceae</taxon>
        <taxon>Butyricicoccus</taxon>
    </lineage>
</organism>
<dbReference type="Pfam" id="PF13527">
    <property type="entry name" value="Acetyltransf_9"/>
    <property type="match status" value="1"/>
</dbReference>
<dbReference type="AlphaFoldDB" id="A0A252F1Q8"/>
<evidence type="ECO:0000313" key="3">
    <source>
        <dbReference type="Proteomes" id="UP000194903"/>
    </source>
</evidence>
<dbReference type="InterPro" id="IPR016181">
    <property type="entry name" value="Acyl_CoA_acyltransferase"/>
</dbReference>
<dbReference type="OrthoDB" id="9797178at2"/>
<dbReference type="Proteomes" id="UP000194903">
    <property type="component" value="Unassembled WGS sequence"/>
</dbReference>
<dbReference type="InterPro" id="IPR050276">
    <property type="entry name" value="MshD_Acetyltransferase"/>
</dbReference>
<evidence type="ECO:0000313" key="2">
    <source>
        <dbReference type="EMBL" id="OUM19728.1"/>
    </source>
</evidence>
<feature type="domain" description="N-acetyltransferase" evidence="1">
    <location>
        <begin position="1"/>
        <end position="158"/>
    </location>
</feature>
<accession>A0A252F1Q8</accession>
<comment type="caution">
    <text evidence="2">The sequence shown here is derived from an EMBL/GenBank/DDBJ whole genome shotgun (WGS) entry which is preliminary data.</text>
</comment>